<proteinExistence type="predicted"/>
<keyword evidence="3" id="KW-1185">Reference proteome</keyword>
<dbReference type="Pfam" id="PF12680">
    <property type="entry name" value="SnoaL_2"/>
    <property type="match status" value="1"/>
</dbReference>
<dbReference type="OrthoDB" id="3681559at2"/>
<dbReference type="GO" id="GO:0016853">
    <property type="term" value="F:isomerase activity"/>
    <property type="evidence" value="ECO:0007669"/>
    <property type="project" value="UniProtKB-KW"/>
</dbReference>
<dbReference type="SUPFAM" id="SSF54427">
    <property type="entry name" value="NTF2-like"/>
    <property type="match status" value="1"/>
</dbReference>
<accession>A0A2T0SX10</accession>
<dbReference type="InterPro" id="IPR037401">
    <property type="entry name" value="SnoaL-like"/>
</dbReference>
<protein>
    <submittedName>
        <fullName evidence="2">Ketosteroid isomerase-like protein</fullName>
    </submittedName>
</protein>
<evidence type="ECO:0000259" key="1">
    <source>
        <dbReference type="Pfam" id="PF12680"/>
    </source>
</evidence>
<dbReference type="AlphaFoldDB" id="A0A2T0SX10"/>
<dbReference type="Gene3D" id="3.10.450.50">
    <property type="match status" value="1"/>
</dbReference>
<keyword evidence="2" id="KW-0413">Isomerase</keyword>
<sequence>MTPQEIYERHVIAGMTSNADAQANLYAEDGVYEAPLEPEDSTTPHRLEGHDALRAGFAAMHRLVKDDQRKIDVANSRSVLHTTANPDVFIVELDAAFENAAPVSLVQIYRVRDGKITLLRDYFAPSTLN</sequence>
<name>A0A2T0SX10_9PSEU</name>
<dbReference type="RefSeq" id="WP_106190833.1">
    <property type="nucleotide sequence ID" value="NZ_PVTF01000009.1"/>
</dbReference>
<evidence type="ECO:0000313" key="2">
    <source>
        <dbReference type="EMBL" id="PRY37893.1"/>
    </source>
</evidence>
<dbReference type="EMBL" id="PVTF01000009">
    <property type="protein sequence ID" value="PRY37893.1"/>
    <property type="molecule type" value="Genomic_DNA"/>
</dbReference>
<reference evidence="2 3" key="1">
    <citation type="submission" date="2018-03" db="EMBL/GenBank/DDBJ databases">
        <title>Genomic Encyclopedia of Archaeal and Bacterial Type Strains, Phase II (KMG-II): from individual species to whole genera.</title>
        <authorList>
            <person name="Goeker M."/>
        </authorList>
    </citation>
    <scope>NUCLEOTIDE SEQUENCE [LARGE SCALE GENOMIC DNA]</scope>
    <source>
        <strain evidence="2 3">DSM 44720</strain>
    </source>
</reference>
<gene>
    <name evidence="2" type="ORF">CLV43_109113</name>
</gene>
<evidence type="ECO:0000313" key="3">
    <source>
        <dbReference type="Proteomes" id="UP000239494"/>
    </source>
</evidence>
<comment type="caution">
    <text evidence="2">The sequence shown here is derived from an EMBL/GenBank/DDBJ whole genome shotgun (WGS) entry which is preliminary data.</text>
</comment>
<dbReference type="Proteomes" id="UP000239494">
    <property type="component" value="Unassembled WGS sequence"/>
</dbReference>
<feature type="domain" description="SnoaL-like" evidence="1">
    <location>
        <begin position="17"/>
        <end position="117"/>
    </location>
</feature>
<organism evidence="2 3">
    <name type="scientific">Umezawaea tangerina</name>
    <dbReference type="NCBI Taxonomy" id="84725"/>
    <lineage>
        <taxon>Bacteria</taxon>
        <taxon>Bacillati</taxon>
        <taxon>Actinomycetota</taxon>
        <taxon>Actinomycetes</taxon>
        <taxon>Pseudonocardiales</taxon>
        <taxon>Pseudonocardiaceae</taxon>
        <taxon>Umezawaea</taxon>
    </lineage>
</organism>
<dbReference type="InterPro" id="IPR032710">
    <property type="entry name" value="NTF2-like_dom_sf"/>
</dbReference>